<dbReference type="Gene3D" id="2.40.50.100">
    <property type="match status" value="1"/>
</dbReference>
<dbReference type="AlphaFoldDB" id="A0A2I2KJF2"/>
<dbReference type="EMBL" id="FZMO01000016">
    <property type="protein sequence ID" value="SNQ45801.1"/>
    <property type="molecule type" value="Genomic_DNA"/>
</dbReference>
<accession>A0A2I2KJF2</accession>
<feature type="domain" description="Lipoyl-binding" evidence="1">
    <location>
        <begin position="5"/>
        <end position="81"/>
    </location>
</feature>
<evidence type="ECO:0000313" key="3">
    <source>
        <dbReference type="Proteomes" id="UP000234331"/>
    </source>
</evidence>
<evidence type="ECO:0000313" key="2">
    <source>
        <dbReference type="EMBL" id="SNQ45801.1"/>
    </source>
</evidence>
<dbReference type="Proteomes" id="UP000234331">
    <property type="component" value="Unassembled WGS sequence"/>
</dbReference>
<keyword evidence="3" id="KW-1185">Reference proteome</keyword>
<evidence type="ECO:0000259" key="1">
    <source>
        <dbReference type="PROSITE" id="PS50968"/>
    </source>
</evidence>
<sequence>MSENVEAIRIPKTGVSVTEGAITEWLVSDGDTVEAGAPIYVLGTDKVENEIDAPVGGRIRVLVEADADEAHPVGTLIAEIIQG</sequence>
<dbReference type="RefSeq" id="WP_101829927.1">
    <property type="nucleotide sequence ID" value="NZ_FZMO01000016.1"/>
</dbReference>
<keyword evidence="2" id="KW-0012">Acyltransferase</keyword>
<protein>
    <submittedName>
        <fullName evidence="2">Dihydrolipoamide acyltransferase</fullName>
    </submittedName>
</protein>
<dbReference type="GO" id="GO:0016746">
    <property type="term" value="F:acyltransferase activity"/>
    <property type="evidence" value="ECO:0007669"/>
    <property type="project" value="UniProtKB-KW"/>
</dbReference>
<reference evidence="2 3" key="1">
    <citation type="submission" date="2017-06" db="EMBL/GenBank/DDBJ databases">
        <authorList>
            <person name="Kim H.J."/>
            <person name="Triplett B.A."/>
        </authorList>
    </citation>
    <scope>NUCLEOTIDE SEQUENCE [LARGE SCALE GENOMIC DNA]</scope>
    <source>
        <strain evidence="2">FRACA_ARgP5</strain>
    </source>
</reference>
<dbReference type="SUPFAM" id="SSF51230">
    <property type="entry name" value="Single hybrid motif"/>
    <property type="match status" value="1"/>
</dbReference>
<dbReference type="InterPro" id="IPR000089">
    <property type="entry name" value="Biotin_lipoyl"/>
</dbReference>
<keyword evidence="2" id="KW-0808">Transferase</keyword>
<dbReference type="Pfam" id="PF00364">
    <property type="entry name" value="Biotin_lipoyl"/>
    <property type="match status" value="1"/>
</dbReference>
<dbReference type="PROSITE" id="PS50968">
    <property type="entry name" value="BIOTINYL_LIPOYL"/>
    <property type="match status" value="1"/>
</dbReference>
<proteinExistence type="predicted"/>
<dbReference type="InterPro" id="IPR011053">
    <property type="entry name" value="Single_hybrid_motif"/>
</dbReference>
<gene>
    <name evidence="2" type="ORF">FRACA_1120019</name>
</gene>
<name>A0A2I2KJF2_9ACTN</name>
<dbReference type="CDD" id="cd06849">
    <property type="entry name" value="lipoyl_domain"/>
    <property type="match status" value="1"/>
</dbReference>
<dbReference type="OrthoDB" id="9805770at2"/>
<organism evidence="2 3">
    <name type="scientific">Frankia canadensis</name>
    <dbReference type="NCBI Taxonomy" id="1836972"/>
    <lineage>
        <taxon>Bacteria</taxon>
        <taxon>Bacillati</taxon>
        <taxon>Actinomycetota</taxon>
        <taxon>Actinomycetes</taxon>
        <taxon>Frankiales</taxon>
        <taxon>Frankiaceae</taxon>
        <taxon>Frankia</taxon>
    </lineage>
</organism>